<dbReference type="Proteomes" id="UP000735302">
    <property type="component" value="Unassembled WGS sequence"/>
</dbReference>
<dbReference type="AlphaFoldDB" id="A0AAV4AUG0"/>
<name>A0AAV4AUG0_9GAST</name>
<evidence type="ECO:0000313" key="1">
    <source>
        <dbReference type="EMBL" id="GFO11033.1"/>
    </source>
</evidence>
<comment type="caution">
    <text evidence="1">The sequence shown here is derived from an EMBL/GenBank/DDBJ whole genome shotgun (WGS) entry which is preliminary data.</text>
</comment>
<reference evidence="1 2" key="1">
    <citation type="journal article" date="2021" name="Elife">
        <title>Chloroplast acquisition without the gene transfer in kleptoplastic sea slugs, Plakobranchus ocellatus.</title>
        <authorList>
            <person name="Maeda T."/>
            <person name="Takahashi S."/>
            <person name="Yoshida T."/>
            <person name="Shimamura S."/>
            <person name="Takaki Y."/>
            <person name="Nagai Y."/>
            <person name="Toyoda A."/>
            <person name="Suzuki Y."/>
            <person name="Arimoto A."/>
            <person name="Ishii H."/>
            <person name="Satoh N."/>
            <person name="Nishiyama T."/>
            <person name="Hasebe M."/>
            <person name="Maruyama T."/>
            <person name="Minagawa J."/>
            <person name="Obokata J."/>
            <person name="Shigenobu S."/>
        </authorList>
    </citation>
    <scope>NUCLEOTIDE SEQUENCE [LARGE SCALE GENOMIC DNA]</scope>
</reference>
<organism evidence="1 2">
    <name type="scientific">Plakobranchus ocellatus</name>
    <dbReference type="NCBI Taxonomy" id="259542"/>
    <lineage>
        <taxon>Eukaryota</taxon>
        <taxon>Metazoa</taxon>
        <taxon>Spiralia</taxon>
        <taxon>Lophotrochozoa</taxon>
        <taxon>Mollusca</taxon>
        <taxon>Gastropoda</taxon>
        <taxon>Heterobranchia</taxon>
        <taxon>Euthyneura</taxon>
        <taxon>Panpulmonata</taxon>
        <taxon>Sacoglossa</taxon>
        <taxon>Placobranchoidea</taxon>
        <taxon>Plakobranchidae</taxon>
        <taxon>Plakobranchus</taxon>
    </lineage>
</organism>
<evidence type="ECO:0008006" key="3">
    <source>
        <dbReference type="Google" id="ProtNLM"/>
    </source>
</evidence>
<evidence type="ECO:0000313" key="2">
    <source>
        <dbReference type="Proteomes" id="UP000735302"/>
    </source>
</evidence>
<gene>
    <name evidence="1" type="ORF">PoB_003753800</name>
</gene>
<protein>
    <recommendedName>
        <fullName evidence="3">DOMON domain-containing protein</fullName>
    </recommendedName>
</protein>
<keyword evidence="2" id="KW-1185">Reference proteome</keyword>
<sequence>MVGRGAQLDEILPVDAMSHGLAEPGAVSVRAKPAAALDSMDISLIYGESISVFRELNSLTWISIGIVDSDSDPISYPTGSSKQGIKELKSL</sequence>
<dbReference type="EMBL" id="BLXT01004214">
    <property type="protein sequence ID" value="GFO11033.1"/>
    <property type="molecule type" value="Genomic_DNA"/>
</dbReference>
<proteinExistence type="predicted"/>
<accession>A0AAV4AUG0</accession>